<evidence type="ECO:0000256" key="4">
    <source>
        <dbReference type="ARBA" id="ARBA00022448"/>
    </source>
</evidence>
<evidence type="ECO:0000256" key="7">
    <source>
        <dbReference type="ARBA" id="ARBA00023242"/>
    </source>
</evidence>
<dbReference type="InterPro" id="IPR044189">
    <property type="entry name" value="XPO4/7-like"/>
</dbReference>
<keyword evidence="5" id="KW-0963">Cytoplasm</keyword>
<keyword evidence="8" id="KW-0732">Signal</keyword>
<evidence type="ECO:0000256" key="8">
    <source>
        <dbReference type="SAM" id="SignalP"/>
    </source>
</evidence>
<comment type="similarity">
    <text evidence="3">Belongs to the exportin family.</text>
</comment>
<evidence type="ECO:0000313" key="10">
    <source>
        <dbReference type="Proteomes" id="UP000747110"/>
    </source>
</evidence>
<dbReference type="GO" id="GO:0005737">
    <property type="term" value="C:cytoplasm"/>
    <property type="evidence" value="ECO:0007669"/>
    <property type="project" value="UniProtKB-SubCell"/>
</dbReference>
<dbReference type="PANTHER" id="PTHR12596">
    <property type="entry name" value="EXPORTIN 4,7-RELATED"/>
    <property type="match status" value="1"/>
</dbReference>
<keyword evidence="10" id="KW-1185">Reference proteome</keyword>
<feature type="non-terminal residue" evidence="9">
    <location>
        <position position="240"/>
    </location>
</feature>
<evidence type="ECO:0000256" key="3">
    <source>
        <dbReference type="ARBA" id="ARBA00009466"/>
    </source>
</evidence>
<feature type="chain" id="PRO_5035249375" evidence="8">
    <location>
        <begin position="21"/>
        <end position="240"/>
    </location>
</feature>
<dbReference type="EMBL" id="BNCP01000094">
    <property type="protein sequence ID" value="GIL93320.1"/>
    <property type="molecule type" value="Genomic_DNA"/>
</dbReference>
<organism evidence="9 10">
    <name type="scientific">Volvox reticuliferus</name>
    <dbReference type="NCBI Taxonomy" id="1737510"/>
    <lineage>
        <taxon>Eukaryota</taxon>
        <taxon>Viridiplantae</taxon>
        <taxon>Chlorophyta</taxon>
        <taxon>core chlorophytes</taxon>
        <taxon>Chlorophyceae</taxon>
        <taxon>CS clade</taxon>
        <taxon>Chlamydomonadales</taxon>
        <taxon>Volvocaceae</taxon>
        <taxon>Volvox</taxon>
    </lineage>
</organism>
<dbReference type="Proteomes" id="UP000747110">
    <property type="component" value="Unassembled WGS sequence"/>
</dbReference>
<evidence type="ECO:0000256" key="6">
    <source>
        <dbReference type="ARBA" id="ARBA00022927"/>
    </source>
</evidence>
<evidence type="ECO:0000256" key="2">
    <source>
        <dbReference type="ARBA" id="ARBA00004496"/>
    </source>
</evidence>
<keyword evidence="7" id="KW-0539">Nucleus</keyword>
<sequence>SPDTLDWVAALLGQLTVAAAAPGAPAAARQLVAQARGVVVALSSLSSDVFPREGAEVLMSSGGGVRGGYLRAVLRCVVAWVAPPRQVVAAAAAGNEMPLWEGCKAILALAAAHPPRLLEGAGNDVVAAAGGPGSGAGGPISGGFLALLQALTLEVIRASCCPDPEQWMVECRDMLVETWALMVQRDCSSPLTLGLSVGALGPPSLPGLAEGAAAVFSVLVEAAMAAAGQHAGDEGKVRRG</sequence>
<dbReference type="PANTHER" id="PTHR12596:SF1">
    <property type="entry name" value="EXPORTIN-4"/>
    <property type="match status" value="1"/>
</dbReference>
<protein>
    <submittedName>
        <fullName evidence="9">Uncharacterized protein</fullName>
    </submittedName>
</protein>
<dbReference type="GO" id="GO:0005643">
    <property type="term" value="C:nuclear pore"/>
    <property type="evidence" value="ECO:0007669"/>
    <property type="project" value="TreeGrafter"/>
</dbReference>
<name>A0A8J4D1P6_9CHLO</name>
<keyword evidence="6" id="KW-0653">Protein transport</keyword>
<comment type="caution">
    <text evidence="9">The sequence shown here is derived from an EMBL/GenBank/DDBJ whole genome shotgun (WGS) entry which is preliminary data.</text>
</comment>
<proteinExistence type="inferred from homology"/>
<feature type="non-terminal residue" evidence="9">
    <location>
        <position position="1"/>
    </location>
</feature>
<evidence type="ECO:0000256" key="1">
    <source>
        <dbReference type="ARBA" id="ARBA00004123"/>
    </source>
</evidence>
<dbReference type="AlphaFoldDB" id="A0A8J4D1P6"/>
<evidence type="ECO:0000256" key="5">
    <source>
        <dbReference type="ARBA" id="ARBA00022490"/>
    </source>
</evidence>
<comment type="subcellular location">
    <subcellularLocation>
        <location evidence="2">Cytoplasm</location>
    </subcellularLocation>
    <subcellularLocation>
        <location evidence="1">Nucleus</location>
    </subcellularLocation>
</comment>
<evidence type="ECO:0000313" key="9">
    <source>
        <dbReference type="EMBL" id="GIL93320.1"/>
    </source>
</evidence>
<keyword evidence="4" id="KW-0813">Transport</keyword>
<dbReference type="GO" id="GO:0005049">
    <property type="term" value="F:nuclear export signal receptor activity"/>
    <property type="evidence" value="ECO:0007669"/>
    <property type="project" value="InterPro"/>
</dbReference>
<feature type="signal peptide" evidence="8">
    <location>
        <begin position="1"/>
        <end position="20"/>
    </location>
</feature>
<reference evidence="9" key="1">
    <citation type="journal article" date="2021" name="Proc. Natl. Acad. Sci. U.S.A.">
        <title>Three genomes in the algal genus Volvox reveal the fate of a haploid sex-determining region after a transition to homothallism.</title>
        <authorList>
            <person name="Yamamoto K."/>
            <person name="Hamaji T."/>
            <person name="Kawai-Toyooka H."/>
            <person name="Matsuzaki R."/>
            <person name="Takahashi F."/>
            <person name="Nishimura Y."/>
            <person name="Kawachi M."/>
            <person name="Noguchi H."/>
            <person name="Minakuchi Y."/>
            <person name="Umen J.G."/>
            <person name="Toyoda A."/>
            <person name="Nozaki H."/>
        </authorList>
    </citation>
    <scope>NUCLEOTIDE SEQUENCE</scope>
    <source>
        <strain evidence="9">NIES-3786</strain>
    </source>
</reference>
<gene>
    <name evidence="9" type="ORF">Vretifemale_20723</name>
</gene>
<dbReference type="GO" id="GO:0006611">
    <property type="term" value="P:protein export from nucleus"/>
    <property type="evidence" value="ECO:0007669"/>
    <property type="project" value="TreeGrafter"/>
</dbReference>
<accession>A0A8J4D1P6</accession>